<dbReference type="EMBL" id="RXOF01000001">
    <property type="protein sequence ID" value="RTQ53384.1"/>
    <property type="molecule type" value="Genomic_DNA"/>
</dbReference>
<evidence type="ECO:0000259" key="3">
    <source>
        <dbReference type="SMART" id="SM00429"/>
    </source>
</evidence>
<dbReference type="Pfam" id="PF01833">
    <property type="entry name" value="TIG"/>
    <property type="match status" value="2"/>
</dbReference>
<dbReference type="InterPro" id="IPR013783">
    <property type="entry name" value="Ig-like_fold"/>
</dbReference>
<dbReference type="Gene3D" id="2.60.40.10">
    <property type="entry name" value="Immunoglobulins"/>
    <property type="match status" value="3"/>
</dbReference>
<evidence type="ECO:0000256" key="1">
    <source>
        <dbReference type="ARBA" id="ARBA00022729"/>
    </source>
</evidence>
<dbReference type="Gene3D" id="2.130.10.130">
    <property type="entry name" value="Integrin alpha, N-terminal"/>
    <property type="match status" value="3"/>
</dbReference>
<dbReference type="NCBIfam" id="TIGR04183">
    <property type="entry name" value="Por_Secre_tail"/>
    <property type="match status" value="1"/>
</dbReference>
<reference evidence="4 5" key="1">
    <citation type="submission" date="2018-12" db="EMBL/GenBank/DDBJ databases">
        <title>Hymenobacter gummosus sp. nov., isolated from a spring.</title>
        <authorList>
            <person name="Nie L."/>
        </authorList>
    </citation>
    <scope>NUCLEOTIDE SEQUENCE [LARGE SCALE GENOMIC DNA]</scope>
    <source>
        <strain evidence="4 5">KCTC 52166</strain>
    </source>
</reference>
<accession>A0A3S0IRU3</accession>
<evidence type="ECO:0000313" key="4">
    <source>
        <dbReference type="EMBL" id="RTQ53384.1"/>
    </source>
</evidence>
<comment type="caution">
    <text evidence="4">The sequence shown here is derived from an EMBL/GenBank/DDBJ whole genome shotgun (WGS) entry which is preliminary data.</text>
</comment>
<protein>
    <submittedName>
        <fullName evidence="4">T9SS type A sorting domain-containing protein</fullName>
    </submittedName>
</protein>
<dbReference type="Proteomes" id="UP000282184">
    <property type="component" value="Unassembled WGS sequence"/>
</dbReference>
<keyword evidence="5" id="KW-1185">Reference proteome</keyword>
<feature type="domain" description="IPT/TIG" evidence="3">
    <location>
        <begin position="507"/>
        <end position="588"/>
    </location>
</feature>
<dbReference type="InterPro" id="IPR013517">
    <property type="entry name" value="FG-GAP"/>
</dbReference>
<feature type="chain" id="PRO_5018592084" evidence="2">
    <location>
        <begin position="38"/>
        <end position="2193"/>
    </location>
</feature>
<dbReference type="RefSeq" id="WP_126691311.1">
    <property type="nucleotide sequence ID" value="NZ_RXOF01000001.1"/>
</dbReference>
<dbReference type="PANTHER" id="PTHR46580">
    <property type="entry name" value="SENSOR KINASE-RELATED"/>
    <property type="match status" value="1"/>
</dbReference>
<name>A0A3S0IRU3_9BACT</name>
<dbReference type="InterPro" id="IPR014756">
    <property type="entry name" value="Ig_E-set"/>
</dbReference>
<proteinExistence type="predicted"/>
<organism evidence="4 5">
    <name type="scientific">Hymenobacter gummosus</name>
    <dbReference type="NCBI Taxonomy" id="1776032"/>
    <lineage>
        <taxon>Bacteria</taxon>
        <taxon>Pseudomonadati</taxon>
        <taxon>Bacteroidota</taxon>
        <taxon>Cytophagia</taxon>
        <taxon>Cytophagales</taxon>
        <taxon>Hymenobacteraceae</taxon>
        <taxon>Hymenobacter</taxon>
    </lineage>
</organism>
<dbReference type="OrthoDB" id="890703at2"/>
<dbReference type="CDD" id="cd00102">
    <property type="entry name" value="IPT"/>
    <property type="match status" value="1"/>
</dbReference>
<dbReference type="Pfam" id="PF13517">
    <property type="entry name" value="FG-GAP_3"/>
    <property type="match status" value="10"/>
</dbReference>
<sequence>MIHVFTPSSFSGPILTACRRAAALVLLGLGLASAAQAQFTVVSRQPARHAVAAPRAGGITVGFSQAVSAPTAANLRVYGSLLRGRRPGSFSGGGTATLTFTPAQAFAPGEVLSLSLPPTISSTGGTALSRQVYQFTAATGGAGRGFFLDTTIVGNTRNRDQALADLDGDGDLDLVTTGALFGCRVFLNDGQGHYRFKTGLVTGPEPKGLTLGDVDLDGDLDLLVDDADDNTVTVCLNDGTGEFVDAISGAQNAPVGNGPVGVALGDVDGDGDLDFATANAGGASSTIRLNNGSGLFTTLLTVSMGPSPTAVALADIDNDGDLDLLTSNAGSGSNPSGSVSVSRNNGTGGFGIYTSYSVGLNPTELVLADVDADGDLDLLTANTDAASVSLRLNNGSGTFGATTTLALPAGSTPTGLRAGDVDADGDLDLVVAQGSGGRIITFLNTNGTFTAQNRALRLSRDPNAPLTSTGVVLGDVDGDQDLDLITADNMGNVLLSLNQGPPAPLPAPVITALNPASGPVGATVLINGTNLTDVTAVRFNGTAASGFVLRNAGTEVEVVVPAGASTGPLTVVTEDAGMATSPTPFTITIPVPVLLTGITPARNALAVPVGANVVPTFTVPITAATADNLRVFGSLRRGRRPGTVAGAGTATLTFDPAQDFAPGELVSVVLPGSLQTFDGNRVTKQVVQFTAAAGGTGRHDFFLTSTFPLTRQGGFQLGDLDNDGDLDVAAPAGAAGVQLLLNNGSGTFAAAPALATSPTDADYLTLGDIDGDGDLDLISGATNGLGAAWRNDGTGRFSSAGPLTIGANLRKLLLTDADADGDMDLVAVAGSQISLLLNAGNGSFPVKRDLYPGVTPRDVAVGDLDGDGDLDLATVGPNVNGQYTAVLLLNDGASTFPATTTLVLSYDPTSRLALGDLDADGDLDLALLTFINSQYSLLTRTNDGTGRFSPGITQPVVGGVFALADSDADGDLDVVTPGCVALNSGRGLFSQVVTTTSPGPIGAAQVQLGDVDGDGDLDMLSDDQTGAVRVKLNRPGPPPTLTSVTPGSGHIGSQVLLTGGYLKTATSVAFNGVAAPAFTALSGTQLIATVPAGASTGAVTVTTPAGTATTPTPFTVFQPVAVTGLQPLRHTINAPRSTAVSVTFAQPISAATAGELRVFSPRRGRLAGSVTGAGTSTLTFTPAQALAPGDALSVSIPDGLTAATGNRVQRQTAQFTTAAGGPGTGRFLPSAHAGPYAGYEVRHGLAVGDLDGDGDLDVITSSGSLRFNNGTGVFADSVDFPLFAPTAEPRRLAVGDLDGDGDLDVLTSNGQLALNDNQWQTTPVTSTPGLGADFRDLALGDVDSDGDLDFVAANYARDTVVVGLNDGFGSFATRLKIAVGSRPAGLALGDVDGDGDLDLVTANEGGNNLSVVLNSGIGWFTGGPTLSAGPGLARVVLADVDGDRDLDLVTNTGLVRLNDGSGGFSGSQATTAGTDVALADVDADGDLDVVISGAGGATLHRNDGAGLFGAAETAALGAGSAALSPVLADVDADGDLDLLMVNSTSEKVHLLFNQRIAPPTITALAPNIGRPGAAVLLTGTDLIGTTTVSFNGTAAPDFTVLTATQLMVRVPAGATTGSVQVINPAGTAASPAPFTVLQVVPVVSLSPARHATVARTAPVSIQFGQALPVNSPRTLAVFSRRGGGLLAGTRTGAGSSTLSLAPAQPYFPGDQLSVSIPGYIDANQRQVEKQVYQFNAAVGGTGRGTFTGPSAIASGSGRPPVLGDVDADGDLDLISYGGNLVGLQLNTGAGTFGNFVTLLTYQRQTIGGVSLGDVDGDGDLDLVASDVKDYQRNSVVYVRFNDGRGAFSGSLEVPVEEGPHIVELVDVDGDGDLDIVTGNSGQAASTTSVRFNDGLGNFPTGSDERLTLGSNQTCRHLLFGDVDNDGDLDMVFSTSFASTLRLNDGTGHFTRSTTSWQVPGDFTALALRDVDLDGDLDLMVLRVNTGLTVHVNDGRGNFPTIIDSSGPVWINGGFDSMSVGDIDADGDPDVAMLGLYNNKFLVMTNNGQGRFTNGQSLYSSAARPLWPVFGDVDNDGDLDIVHACSFAANQVWLNTPGVNSTAGPSAPSSYGVQVYPNPARGQFEVEVPTALRLAAAQSSLQLYNAVGQLVVAQPVQLSGAGRQTLSVAHLPAGLYSLHLRVGSQTSVQKVVLY</sequence>
<dbReference type="Pfam" id="PF18962">
    <property type="entry name" value="Por_Secre_tail"/>
    <property type="match status" value="1"/>
</dbReference>
<evidence type="ECO:0000313" key="5">
    <source>
        <dbReference type="Proteomes" id="UP000282184"/>
    </source>
</evidence>
<keyword evidence="1 2" id="KW-0732">Signal</keyword>
<feature type="signal peptide" evidence="2">
    <location>
        <begin position="1"/>
        <end position="37"/>
    </location>
</feature>
<dbReference type="PANTHER" id="PTHR46580:SF2">
    <property type="entry name" value="MAM DOMAIN-CONTAINING PROTEIN"/>
    <property type="match status" value="1"/>
</dbReference>
<dbReference type="SUPFAM" id="SSF69318">
    <property type="entry name" value="Integrin alpha N-terminal domain"/>
    <property type="match status" value="6"/>
</dbReference>
<feature type="domain" description="IPT/TIG" evidence="3">
    <location>
        <begin position="1038"/>
        <end position="1117"/>
    </location>
</feature>
<dbReference type="InterPro" id="IPR002909">
    <property type="entry name" value="IPT_dom"/>
</dbReference>
<dbReference type="InterPro" id="IPR032812">
    <property type="entry name" value="SbsA_Ig"/>
</dbReference>
<dbReference type="SUPFAM" id="SSF81296">
    <property type="entry name" value="E set domains"/>
    <property type="match status" value="3"/>
</dbReference>
<dbReference type="InterPro" id="IPR028994">
    <property type="entry name" value="Integrin_alpha_N"/>
</dbReference>
<dbReference type="SMART" id="SM00429">
    <property type="entry name" value="IPT"/>
    <property type="match status" value="2"/>
</dbReference>
<dbReference type="InterPro" id="IPR026444">
    <property type="entry name" value="Secre_tail"/>
</dbReference>
<evidence type="ECO:0000256" key="2">
    <source>
        <dbReference type="SAM" id="SignalP"/>
    </source>
</evidence>
<gene>
    <name evidence="4" type="ORF">EJV47_01180</name>
</gene>
<dbReference type="Pfam" id="PF13205">
    <property type="entry name" value="Big_5"/>
    <property type="match status" value="3"/>
</dbReference>
<dbReference type="Gene3D" id="2.30.30.100">
    <property type="match status" value="1"/>
</dbReference>